<protein>
    <submittedName>
        <fullName evidence="2">Uncharacterized protein</fullName>
    </submittedName>
</protein>
<name>A0A7W9G4H1_9ACTN</name>
<dbReference type="RefSeq" id="WP_185070455.1">
    <property type="nucleotide sequence ID" value="NZ_JACHMB010000001.1"/>
</dbReference>
<dbReference type="Proteomes" id="UP000579153">
    <property type="component" value="Unassembled WGS sequence"/>
</dbReference>
<comment type="caution">
    <text evidence="2">The sequence shown here is derived from an EMBL/GenBank/DDBJ whole genome shotgun (WGS) entry which is preliminary data.</text>
</comment>
<feature type="transmembrane region" description="Helical" evidence="1">
    <location>
        <begin position="16"/>
        <end position="39"/>
    </location>
</feature>
<feature type="transmembrane region" description="Helical" evidence="1">
    <location>
        <begin position="77"/>
        <end position="98"/>
    </location>
</feature>
<evidence type="ECO:0000313" key="3">
    <source>
        <dbReference type="Proteomes" id="UP000579153"/>
    </source>
</evidence>
<keyword evidence="1" id="KW-1133">Transmembrane helix</keyword>
<reference evidence="2 3" key="1">
    <citation type="submission" date="2020-08" db="EMBL/GenBank/DDBJ databases">
        <title>Sequencing the genomes of 1000 actinobacteria strains.</title>
        <authorList>
            <person name="Klenk H.-P."/>
        </authorList>
    </citation>
    <scope>NUCLEOTIDE SEQUENCE [LARGE SCALE GENOMIC DNA]</scope>
    <source>
        <strain evidence="2 3">DSM 45507</strain>
    </source>
</reference>
<organism evidence="2 3">
    <name type="scientific">Nonomuraea jabiensis</name>
    <dbReference type="NCBI Taxonomy" id="882448"/>
    <lineage>
        <taxon>Bacteria</taxon>
        <taxon>Bacillati</taxon>
        <taxon>Actinomycetota</taxon>
        <taxon>Actinomycetes</taxon>
        <taxon>Streptosporangiales</taxon>
        <taxon>Streptosporangiaceae</taxon>
        <taxon>Nonomuraea</taxon>
    </lineage>
</organism>
<sequence length="133" mass="14581">MTNIVKARRMPGTLKVAQFIITLEVAFGLVGLAITLAAFFSTFQWGMLTALIYAAGSAALLGWLLSRWSSRRTYLRWVIIAAHLLLVGAAILDLALFSTVTWNAVFGSHILAWAVIVLLFLPAAGRWFSESRA</sequence>
<feature type="transmembrane region" description="Helical" evidence="1">
    <location>
        <begin position="45"/>
        <end position="65"/>
    </location>
</feature>
<evidence type="ECO:0000256" key="1">
    <source>
        <dbReference type="SAM" id="Phobius"/>
    </source>
</evidence>
<feature type="transmembrane region" description="Helical" evidence="1">
    <location>
        <begin position="110"/>
        <end position="128"/>
    </location>
</feature>
<proteinExistence type="predicted"/>
<keyword evidence="1" id="KW-0472">Membrane</keyword>
<keyword evidence="1" id="KW-0812">Transmembrane</keyword>
<accession>A0A7W9G4H1</accession>
<dbReference type="EMBL" id="JACHMB010000001">
    <property type="protein sequence ID" value="MBB5776916.1"/>
    <property type="molecule type" value="Genomic_DNA"/>
</dbReference>
<keyword evidence="3" id="KW-1185">Reference proteome</keyword>
<dbReference type="AlphaFoldDB" id="A0A7W9G4H1"/>
<evidence type="ECO:0000313" key="2">
    <source>
        <dbReference type="EMBL" id="MBB5776916.1"/>
    </source>
</evidence>
<gene>
    <name evidence="2" type="ORF">HD596_003672</name>
</gene>